<protein>
    <submittedName>
        <fullName evidence="1">Uncharacterized protein</fullName>
    </submittedName>
</protein>
<dbReference type="GeneID" id="85330537"/>
<organism evidence="1 2">
    <name type="scientific">Lasiosphaeria miniovina</name>
    <dbReference type="NCBI Taxonomy" id="1954250"/>
    <lineage>
        <taxon>Eukaryota</taxon>
        <taxon>Fungi</taxon>
        <taxon>Dikarya</taxon>
        <taxon>Ascomycota</taxon>
        <taxon>Pezizomycotina</taxon>
        <taxon>Sordariomycetes</taxon>
        <taxon>Sordariomycetidae</taxon>
        <taxon>Sordariales</taxon>
        <taxon>Lasiosphaeriaceae</taxon>
        <taxon>Lasiosphaeria</taxon>
    </lineage>
</organism>
<dbReference type="EMBL" id="JAUIRO010000002">
    <property type="protein sequence ID" value="KAK0728452.1"/>
    <property type="molecule type" value="Genomic_DNA"/>
</dbReference>
<sequence length="89" mass="9521">SPSPLSPCRSRPTQSTTAAITQLLAVLAVSLEDRSIRFASENGLNNPQRNLLELASQSLVSWFRPLCVISPFGVISCPIVLHPSAAHPS</sequence>
<feature type="non-terminal residue" evidence="1">
    <location>
        <position position="1"/>
    </location>
</feature>
<evidence type="ECO:0000313" key="1">
    <source>
        <dbReference type="EMBL" id="KAK0728452.1"/>
    </source>
</evidence>
<name>A0AA40E7Z6_9PEZI</name>
<dbReference type="Proteomes" id="UP001172101">
    <property type="component" value="Unassembled WGS sequence"/>
</dbReference>
<comment type="caution">
    <text evidence="1">The sequence shown here is derived from an EMBL/GenBank/DDBJ whole genome shotgun (WGS) entry which is preliminary data.</text>
</comment>
<dbReference type="RefSeq" id="XP_060301307.1">
    <property type="nucleotide sequence ID" value="XM_060447267.1"/>
</dbReference>
<evidence type="ECO:0000313" key="2">
    <source>
        <dbReference type="Proteomes" id="UP001172101"/>
    </source>
</evidence>
<proteinExistence type="predicted"/>
<reference evidence="1" key="1">
    <citation type="submission" date="2023-06" db="EMBL/GenBank/DDBJ databases">
        <title>Genome-scale phylogeny and comparative genomics of the fungal order Sordariales.</title>
        <authorList>
            <consortium name="Lawrence Berkeley National Laboratory"/>
            <person name="Hensen N."/>
            <person name="Bonometti L."/>
            <person name="Westerberg I."/>
            <person name="Brannstrom I.O."/>
            <person name="Guillou S."/>
            <person name="Cros-Aarteil S."/>
            <person name="Calhoun S."/>
            <person name="Haridas S."/>
            <person name="Kuo A."/>
            <person name="Mondo S."/>
            <person name="Pangilinan J."/>
            <person name="Riley R."/>
            <person name="LaButti K."/>
            <person name="Andreopoulos B."/>
            <person name="Lipzen A."/>
            <person name="Chen C."/>
            <person name="Yanf M."/>
            <person name="Daum C."/>
            <person name="Ng V."/>
            <person name="Clum A."/>
            <person name="Steindorff A."/>
            <person name="Ohm R."/>
            <person name="Martin F."/>
            <person name="Silar P."/>
            <person name="Natvig D."/>
            <person name="Lalanne C."/>
            <person name="Gautier V."/>
            <person name="Ament-velasquez S.L."/>
            <person name="Kruys A."/>
            <person name="Hutchinson M.I."/>
            <person name="Powell A.J."/>
            <person name="Barry K."/>
            <person name="Miller A.N."/>
            <person name="Grigoriev I.V."/>
            <person name="Debuchy R."/>
            <person name="Gladieux P."/>
            <person name="Thoren M.H."/>
            <person name="Johannesson H."/>
        </authorList>
    </citation>
    <scope>NUCLEOTIDE SEQUENCE</scope>
    <source>
        <strain evidence="1">SMH2392-1A</strain>
    </source>
</reference>
<keyword evidence="2" id="KW-1185">Reference proteome</keyword>
<gene>
    <name evidence="1" type="ORF">B0T26DRAFT_810428</name>
</gene>
<dbReference type="AlphaFoldDB" id="A0AA40E7Z6"/>
<accession>A0AA40E7Z6</accession>